<keyword evidence="1" id="KW-0808">Transferase</keyword>
<keyword evidence="1" id="KW-0418">Kinase</keyword>
<proteinExistence type="predicted"/>
<evidence type="ECO:0000313" key="2">
    <source>
        <dbReference type="Proteomes" id="UP000327157"/>
    </source>
</evidence>
<keyword evidence="2" id="KW-1185">Reference proteome</keyword>
<name>A0A5N5GKY7_9ROSA</name>
<reference evidence="1 2" key="1">
    <citation type="submission" date="2019-09" db="EMBL/GenBank/DDBJ databases">
        <authorList>
            <person name="Ou C."/>
        </authorList>
    </citation>
    <scope>NUCLEOTIDE SEQUENCE [LARGE SCALE GENOMIC DNA]</scope>
    <source>
        <strain evidence="1">S2</strain>
        <tissue evidence="1">Leaf</tissue>
    </source>
</reference>
<dbReference type="GO" id="GO:0016301">
    <property type="term" value="F:kinase activity"/>
    <property type="evidence" value="ECO:0007669"/>
    <property type="project" value="UniProtKB-KW"/>
</dbReference>
<keyword evidence="1" id="KW-0675">Receptor</keyword>
<dbReference type="GO" id="GO:0030246">
    <property type="term" value="F:carbohydrate binding"/>
    <property type="evidence" value="ECO:0007669"/>
    <property type="project" value="UniProtKB-KW"/>
</dbReference>
<accession>A0A5N5GKY7</accession>
<dbReference type="Proteomes" id="UP000327157">
    <property type="component" value="Chromosome 3"/>
</dbReference>
<protein>
    <submittedName>
        <fullName evidence="1">G-type lectin S-receptor-like serine/threonine-protein kinase</fullName>
    </submittedName>
</protein>
<evidence type="ECO:0000313" key="1">
    <source>
        <dbReference type="EMBL" id="KAB2615797.1"/>
    </source>
</evidence>
<sequence length="133" mass="15153">MLRRVSNSNLPMIKSTPVMTSSSCELSCILLSVDKSEVFPLNKRSFHGLLLKYSLDHFPHDRLRMDKVAIVQQLQDRALALGLFRRICRPDNCLVFFENDKITCGVDHPIAAGEAIDWRLPICKNNKRGKTLN</sequence>
<keyword evidence="1" id="KW-0430">Lectin</keyword>
<dbReference type="AlphaFoldDB" id="A0A5N5GKY7"/>
<comment type="caution">
    <text evidence="1">The sequence shown here is derived from an EMBL/GenBank/DDBJ whole genome shotgun (WGS) entry which is preliminary data.</text>
</comment>
<gene>
    <name evidence="1" type="ORF">D8674_022385</name>
</gene>
<dbReference type="EMBL" id="SMOL01000402">
    <property type="protein sequence ID" value="KAB2615797.1"/>
    <property type="molecule type" value="Genomic_DNA"/>
</dbReference>
<organism evidence="1 2">
    <name type="scientific">Pyrus ussuriensis x Pyrus communis</name>
    <dbReference type="NCBI Taxonomy" id="2448454"/>
    <lineage>
        <taxon>Eukaryota</taxon>
        <taxon>Viridiplantae</taxon>
        <taxon>Streptophyta</taxon>
        <taxon>Embryophyta</taxon>
        <taxon>Tracheophyta</taxon>
        <taxon>Spermatophyta</taxon>
        <taxon>Magnoliopsida</taxon>
        <taxon>eudicotyledons</taxon>
        <taxon>Gunneridae</taxon>
        <taxon>Pentapetalae</taxon>
        <taxon>rosids</taxon>
        <taxon>fabids</taxon>
        <taxon>Rosales</taxon>
        <taxon>Rosaceae</taxon>
        <taxon>Amygdaloideae</taxon>
        <taxon>Maleae</taxon>
        <taxon>Pyrus</taxon>
    </lineage>
</organism>
<reference evidence="1 2" key="3">
    <citation type="submission" date="2019-11" db="EMBL/GenBank/DDBJ databases">
        <title>A de novo genome assembly of a pear dwarfing rootstock.</title>
        <authorList>
            <person name="Wang F."/>
            <person name="Wang J."/>
            <person name="Li S."/>
            <person name="Zhang Y."/>
            <person name="Fang M."/>
            <person name="Ma L."/>
            <person name="Zhao Y."/>
            <person name="Jiang S."/>
        </authorList>
    </citation>
    <scope>NUCLEOTIDE SEQUENCE [LARGE SCALE GENOMIC DNA]</scope>
    <source>
        <strain evidence="1">S2</strain>
        <tissue evidence="1">Leaf</tissue>
    </source>
</reference>
<reference evidence="2" key="2">
    <citation type="submission" date="2019-10" db="EMBL/GenBank/DDBJ databases">
        <title>A de novo genome assembly of a pear dwarfing rootstock.</title>
        <authorList>
            <person name="Wang F."/>
            <person name="Wang J."/>
            <person name="Li S."/>
            <person name="Zhang Y."/>
            <person name="Fang M."/>
            <person name="Ma L."/>
            <person name="Zhao Y."/>
            <person name="Jiang S."/>
        </authorList>
    </citation>
    <scope>NUCLEOTIDE SEQUENCE [LARGE SCALE GENOMIC DNA]</scope>
</reference>